<dbReference type="Pfam" id="PF00591">
    <property type="entry name" value="Glycos_transf_3"/>
    <property type="match status" value="1"/>
</dbReference>
<dbReference type="Gene3D" id="3.40.1030.10">
    <property type="entry name" value="Nucleoside phosphorylase/phosphoribosyltransferase catalytic domain"/>
    <property type="match status" value="1"/>
</dbReference>
<dbReference type="UniPathway" id="UPA00578">
    <property type="reaction ID" value="UER00638"/>
</dbReference>
<dbReference type="InterPro" id="IPR017459">
    <property type="entry name" value="Glycosyl_Trfase_fam3_N_dom"/>
</dbReference>
<keyword evidence="4 7" id="KW-0328">Glycosyltransferase</keyword>
<dbReference type="STRING" id="370622.LA66_08420"/>
<dbReference type="NCBIfam" id="NF004490">
    <property type="entry name" value="PRK05820.1"/>
    <property type="match status" value="1"/>
</dbReference>
<dbReference type="InterPro" id="IPR013465">
    <property type="entry name" value="Thymidine_Pase"/>
</dbReference>
<dbReference type="AlphaFoldDB" id="A0A0B1Q6Z4"/>
<dbReference type="NCBIfam" id="TIGR02643">
    <property type="entry name" value="T_phosphoryl"/>
    <property type="match status" value="1"/>
</dbReference>
<dbReference type="SUPFAM" id="SSF47648">
    <property type="entry name" value="Nucleoside phosphorylase/phosphoribosyltransferase N-terminal domain"/>
    <property type="match status" value="1"/>
</dbReference>
<dbReference type="PROSITE" id="PS00647">
    <property type="entry name" value="THYMID_PHOSPHORYLASE"/>
    <property type="match status" value="1"/>
</dbReference>
<evidence type="ECO:0000256" key="3">
    <source>
        <dbReference type="ARBA" id="ARBA00011892"/>
    </source>
</evidence>
<evidence type="ECO:0000256" key="4">
    <source>
        <dbReference type="ARBA" id="ARBA00022676"/>
    </source>
</evidence>
<evidence type="ECO:0000256" key="2">
    <source>
        <dbReference type="ARBA" id="ARBA00011738"/>
    </source>
</evidence>
<comment type="function">
    <text evidence="7">The enzymes which catalyze the reversible phosphorolysis of pyrimidine nucleosides are involved in the degradation of these compounds and in their utilization as carbon and energy sources, or in the rescue of pyrimidine bases for nucleotide synthesis.</text>
</comment>
<dbReference type="EC" id="2.4.2.4" evidence="3 7"/>
<dbReference type="GO" id="GO:0046104">
    <property type="term" value="P:thymidine metabolic process"/>
    <property type="evidence" value="ECO:0007669"/>
    <property type="project" value="UniProtKB-UniRule"/>
</dbReference>
<evidence type="ECO:0000256" key="1">
    <source>
        <dbReference type="ARBA" id="ARBA00006915"/>
    </source>
</evidence>
<dbReference type="InterPro" id="IPR000312">
    <property type="entry name" value="Glycosyl_Trfase_fam3"/>
</dbReference>
<dbReference type="InterPro" id="IPR018090">
    <property type="entry name" value="Pyrmidine_PPas_bac/euk"/>
</dbReference>
<reference evidence="9 10" key="1">
    <citation type="submission" date="2014-09" db="EMBL/GenBank/DDBJ databases">
        <title>Isolation and characterization of Aurantimonas altamirensis ON-56566 from clinical sample following a dog bite.</title>
        <authorList>
            <person name="Eshaghi A."/>
            <person name="Li A."/>
            <person name="Shahinas D."/>
            <person name="Bahn P."/>
            <person name="Kus J.V."/>
            <person name="Patel S.N."/>
        </authorList>
    </citation>
    <scope>NUCLEOTIDE SEQUENCE [LARGE SCALE GENOMIC DNA]</scope>
    <source>
        <strain evidence="9 10">ON-56566</strain>
    </source>
</reference>
<dbReference type="GO" id="GO:0005829">
    <property type="term" value="C:cytosol"/>
    <property type="evidence" value="ECO:0007669"/>
    <property type="project" value="TreeGrafter"/>
</dbReference>
<gene>
    <name evidence="7" type="primary">deoA</name>
    <name evidence="9" type="ORF">LA66_08420</name>
</gene>
<comment type="caution">
    <text evidence="9">The sequence shown here is derived from an EMBL/GenBank/DDBJ whole genome shotgun (WGS) entry which is preliminary data.</text>
</comment>
<evidence type="ECO:0000256" key="6">
    <source>
        <dbReference type="ARBA" id="ARBA00048550"/>
    </source>
</evidence>
<dbReference type="SUPFAM" id="SSF52418">
    <property type="entry name" value="Nucleoside phosphorylase/phosphoribosyltransferase catalytic domain"/>
    <property type="match status" value="1"/>
</dbReference>
<dbReference type="FunFam" id="3.40.1030.10:FF:000001">
    <property type="entry name" value="Thymidine phosphorylase"/>
    <property type="match status" value="1"/>
</dbReference>
<dbReference type="Gene3D" id="1.20.970.10">
    <property type="entry name" value="Transferase, Pyrimidine Nucleoside Phosphorylase, Chain C"/>
    <property type="match status" value="1"/>
</dbReference>
<evidence type="ECO:0000256" key="5">
    <source>
        <dbReference type="ARBA" id="ARBA00022679"/>
    </source>
</evidence>
<keyword evidence="5 7" id="KW-0808">Transferase</keyword>
<dbReference type="RefSeq" id="WP_039191340.1">
    <property type="nucleotide sequence ID" value="NZ_JRFJ01000002.1"/>
</dbReference>
<evidence type="ECO:0000259" key="8">
    <source>
        <dbReference type="SMART" id="SM00941"/>
    </source>
</evidence>
<dbReference type="HAMAP" id="MF_01628">
    <property type="entry name" value="Thymid_phosp"/>
    <property type="match status" value="1"/>
</dbReference>
<dbReference type="SUPFAM" id="SSF54680">
    <property type="entry name" value="Pyrimidine nucleoside phosphorylase C-terminal domain"/>
    <property type="match status" value="1"/>
</dbReference>
<comment type="pathway">
    <text evidence="7">Pyrimidine metabolism; dTMP biosynthesis via salvage pathway; dTMP from thymine: step 1/2.</text>
</comment>
<dbReference type="InterPro" id="IPR035902">
    <property type="entry name" value="Nuc_phospho_transferase"/>
</dbReference>
<accession>A0A0B1Q6Z4</accession>
<dbReference type="InterPro" id="IPR036566">
    <property type="entry name" value="PYNP-like_C_sf"/>
</dbReference>
<dbReference type="Gene3D" id="3.90.1170.30">
    <property type="entry name" value="Pyrimidine nucleoside phosphorylase-like, C-terminal domain"/>
    <property type="match status" value="1"/>
</dbReference>
<protein>
    <recommendedName>
        <fullName evidence="3 7">Thymidine phosphorylase</fullName>
        <ecNumber evidence="3 7">2.4.2.4</ecNumber>
    </recommendedName>
    <alternativeName>
        <fullName evidence="7">TdRPase</fullName>
    </alternativeName>
</protein>
<dbReference type="SMART" id="SM00941">
    <property type="entry name" value="PYNP_C"/>
    <property type="match status" value="1"/>
</dbReference>
<dbReference type="InterPro" id="IPR013102">
    <property type="entry name" value="PYNP_C"/>
</dbReference>
<feature type="domain" description="Pyrimidine nucleoside phosphorylase C-terminal" evidence="8">
    <location>
        <begin position="349"/>
        <end position="423"/>
    </location>
</feature>
<dbReference type="GO" id="GO:0009032">
    <property type="term" value="F:thymidine phosphorylase activity"/>
    <property type="evidence" value="ECO:0007669"/>
    <property type="project" value="UniProtKB-UniRule"/>
</dbReference>
<proteinExistence type="inferred from homology"/>
<name>A0A0B1Q6Z4_9HYPH</name>
<dbReference type="OrthoDB" id="9763887at2"/>
<evidence type="ECO:0000256" key="7">
    <source>
        <dbReference type="HAMAP-Rule" id="MF_01628"/>
    </source>
</evidence>
<dbReference type="Pfam" id="PF02885">
    <property type="entry name" value="Glycos_trans_3N"/>
    <property type="match status" value="1"/>
</dbReference>
<dbReference type="Proteomes" id="UP000030826">
    <property type="component" value="Unassembled WGS sequence"/>
</dbReference>
<dbReference type="NCBIfam" id="TIGR02644">
    <property type="entry name" value="Y_phosphoryl"/>
    <property type="match status" value="1"/>
</dbReference>
<dbReference type="PANTHER" id="PTHR10515">
    <property type="entry name" value="THYMIDINE PHOSPHORYLASE"/>
    <property type="match status" value="1"/>
</dbReference>
<comment type="catalytic activity">
    <reaction evidence="6 7">
        <text>thymidine + phosphate = 2-deoxy-alpha-D-ribose 1-phosphate + thymine</text>
        <dbReference type="Rhea" id="RHEA:16037"/>
        <dbReference type="ChEBI" id="CHEBI:17748"/>
        <dbReference type="ChEBI" id="CHEBI:17821"/>
        <dbReference type="ChEBI" id="CHEBI:43474"/>
        <dbReference type="ChEBI" id="CHEBI:57259"/>
        <dbReference type="EC" id="2.4.2.4"/>
    </reaction>
</comment>
<dbReference type="GO" id="GO:0006206">
    <property type="term" value="P:pyrimidine nucleobase metabolic process"/>
    <property type="evidence" value="ECO:0007669"/>
    <property type="project" value="InterPro"/>
</dbReference>
<dbReference type="InterPro" id="IPR017872">
    <property type="entry name" value="Pyrmidine_PPase_CS"/>
</dbReference>
<dbReference type="EMBL" id="JRFJ01000002">
    <property type="protein sequence ID" value="KHJ54610.1"/>
    <property type="molecule type" value="Genomic_DNA"/>
</dbReference>
<dbReference type="InterPro" id="IPR000053">
    <property type="entry name" value="Thymidine/pyrmidine_PPase"/>
</dbReference>
<comment type="subunit">
    <text evidence="2 7">Homodimer.</text>
</comment>
<organism evidence="9 10">
    <name type="scientific">Aureimonas altamirensis</name>
    <dbReference type="NCBI Taxonomy" id="370622"/>
    <lineage>
        <taxon>Bacteria</taxon>
        <taxon>Pseudomonadati</taxon>
        <taxon>Pseudomonadota</taxon>
        <taxon>Alphaproteobacteria</taxon>
        <taxon>Hyphomicrobiales</taxon>
        <taxon>Aurantimonadaceae</taxon>
        <taxon>Aureimonas</taxon>
    </lineage>
</organism>
<dbReference type="PANTHER" id="PTHR10515:SF0">
    <property type="entry name" value="THYMIDINE PHOSPHORYLASE"/>
    <property type="match status" value="1"/>
</dbReference>
<dbReference type="PIRSF" id="PIRSF000478">
    <property type="entry name" value="TP_PyNP"/>
    <property type="match status" value="1"/>
</dbReference>
<evidence type="ECO:0000313" key="9">
    <source>
        <dbReference type="EMBL" id="KHJ54610.1"/>
    </source>
</evidence>
<sequence length="437" mass="44911">MAGLPQETIRRKRDGGVLGAGDIRDFVAGFADERVTEGQAAAFAMAVFFNGLDRDETVALTTSMRDSGDVLDWSGIDRPIVDKHSTGGVGDNVSLMLAPIVAACGAAVPMISGRGLGHTGGTLDKMEAIPGYDVAPDNSTFRRVVAEQGCAIIGQTGRLAPADKRLYAIRDVTATVESVPLITASILSKKLAAGLQGLVLDVKCGSGAFMTARDDAELLARSLVDVANGAGMPTRALLTGMDEPLARDAGNALEVRNAVHFLTGARRDARLEAVTLALAGEMLDLAGLAEGPVDGVAKARAALEGGMAAERFARMVAALGGPIDFLERMDSHLPSAPVRLAVTAGGPDTVAAIDTRAVGLAVVALGGGRTRPQDAVDHAVGLTELAGLGDRLERGQPLAVVHARSEAAAADAATRVRAAYRLAEEGTASAPVLARMT</sequence>
<comment type="similarity">
    <text evidence="1 7">Belongs to the thymidine/pyrimidine-nucleoside phosphorylase family.</text>
</comment>
<dbReference type="Pfam" id="PF07831">
    <property type="entry name" value="PYNP_C"/>
    <property type="match status" value="1"/>
</dbReference>
<dbReference type="InterPro" id="IPR036320">
    <property type="entry name" value="Glycosyl_Trfase_fam3_N_dom_sf"/>
</dbReference>
<evidence type="ECO:0000313" key="10">
    <source>
        <dbReference type="Proteomes" id="UP000030826"/>
    </source>
</evidence>
<dbReference type="GO" id="GO:0004645">
    <property type="term" value="F:1,4-alpha-oligoglucan phosphorylase activity"/>
    <property type="evidence" value="ECO:0007669"/>
    <property type="project" value="InterPro"/>
</dbReference>